<dbReference type="InterPro" id="IPR036628">
    <property type="entry name" value="Clp_N_dom_sf"/>
</dbReference>
<protein>
    <submittedName>
        <fullName evidence="9">ATPase with chaperone activity, ATP-binding subunit</fullName>
    </submittedName>
</protein>
<dbReference type="Proteomes" id="UP000054092">
    <property type="component" value="Unassembled WGS sequence"/>
</dbReference>
<dbReference type="InterPro" id="IPR003593">
    <property type="entry name" value="AAA+_ATPase"/>
</dbReference>
<evidence type="ECO:0000313" key="9">
    <source>
        <dbReference type="EMBL" id="KUK82106.1"/>
    </source>
</evidence>
<dbReference type="FunFam" id="3.40.50.300:FF:000010">
    <property type="entry name" value="Chaperone clpB 1, putative"/>
    <property type="match status" value="1"/>
</dbReference>
<feature type="coiled-coil region" evidence="7">
    <location>
        <begin position="424"/>
        <end position="456"/>
    </location>
</feature>
<dbReference type="InterPro" id="IPR004176">
    <property type="entry name" value="Clp_R_N"/>
</dbReference>
<dbReference type="InterPro" id="IPR028299">
    <property type="entry name" value="ClpA/B_CS2"/>
</dbReference>
<keyword evidence="3 6" id="KW-0067">ATP-binding</keyword>
<proteinExistence type="inferred from homology"/>
<organism evidence="9 10">
    <name type="scientific">Mesotoga prima</name>
    <dbReference type="NCBI Taxonomy" id="1184387"/>
    <lineage>
        <taxon>Bacteria</taxon>
        <taxon>Thermotogati</taxon>
        <taxon>Thermotogota</taxon>
        <taxon>Thermotogae</taxon>
        <taxon>Kosmotogales</taxon>
        <taxon>Kosmotogaceae</taxon>
        <taxon>Mesotoga</taxon>
    </lineage>
</organism>
<dbReference type="GO" id="GO:0016887">
    <property type="term" value="F:ATP hydrolysis activity"/>
    <property type="evidence" value="ECO:0007669"/>
    <property type="project" value="InterPro"/>
</dbReference>
<evidence type="ECO:0000259" key="8">
    <source>
        <dbReference type="PROSITE" id="PS51903"/>
    </source>
</evidence>
<dbReference type="Gene3D" id="1.10.1780.10">
    <property type="entry name" value="Clp, N-terminal domain"/>
    <property type="match status" value="1"/>
</dbReference>
<dbReference type="InterPro" id="IPR018368">
    <property type="entry name" value="ClpA/B_CS1"/>
</dbReference>
<evidence type="ECO:0000256" key="1">
    <source>
        <dbReference type="ARBA" id="ARBA00022737"/>
    </source>
</evidence>
<dbReference type="CDD" id="cd00009">
    <property type="entry name" value="AAA"/>
    <property type="match status" value="1"/>
</dbReference>
<keyword evidence="1 5" id="KW-0677">Repeat</keyword>
<dbReference type="InterPro" id="IPR027417">
    <property type="entry name" value="P-loop_NTPase"/>
</dbReference>
<dbReference type="EMBL" id="LGGP01000015">
    <property type="protein sequence ID" value="KUK82106.1"/>
    <property type="molecule type" value="Genomic_DNA"/>
</dbReference>
<dbReference type="GO" id="GO:0005524">
    <property type="term" value="F:ATP binding"/>
    <property type="evidence" value="ECO:0007669"/>
    <property type="project" value="UniProtKB-KW"/>
</dbReference>
<dbReference type="PROSITE" id="PS00871">
    <property type="entry name" value="CLPAB_2"/>
    <property type="match status" value="1"/>
</dbReference>
<evidence type="ECO:0000256" key="3">
    <source>
        <dbReference type="ARBA" id="ARBA00022840"/>
    </source>
</evidence>
<dbReference type="SUPFAM" id="SSF52540">
    <property type="entry name" value="P-loop containing nucleoside triphosphate hydrolases"/>
    <property type="match status" value="2"/>
</dbReference>
<accession>A0A117M3C3</accession>
<dbReference type="SMART" id="SM00382">
    <property type="entry name" value="AAA"/>
    <property type="match status" value="2"/>
</dbReference>
<dbReference type="PROSITE" id="PS51903">
    <property type="entry name" value="CLP_R"/>
    <property type="match status" value="1"/>
</dbReference>
<dbReference type="Pfam" id="PF07724">
    <property type="entry name" value="AAA_2"/>
    <property type="match status" value="1"/>
</dbReference>
<dbReference type="PRINTS" id="PR00300">
    <property type="entry name" value="CLPPROTEASEA"/>
</dbReference>
<dbReference type="FunFam" id="3.40.50.300:FF:000025">
    <property type="entry name" value="ATP-dependent Clp protease subunit"/>
    <property type="match status" value="1"/>
</dbReference>
<dbReference type="InterPro" id="IPR041546">
    <property type="entry name" value="ClpA/ClpB_AAA_lid"/>
</dbReference>
<gene>
    <name evidence="9" type="ORF">XD94_0173</name>
</gene>
<dbReference type="PANTHER" id="PTHR11638">
    <property type="entry name" value="ATP-DEPENDENT CLP PROTEASE"/>
    <property type="match status" value="1"/>
</dbReference>
<evidence type="ECO:0000256" key="2">
    <source>
        <dbReference type="ARBA" id="ARBA00022741"/>
    </source>
</evidence>
<dbReference type="SUPFAM" id="SSF81923">
    <property type="entry name" value="Double Clp-N motif"/>
    <property type="match status" value="1"/>
</dbReference>
<dbReference type="GO" id="GO:0005737">
    <property type="term" value="C:cytoplasm"/>
    <property type="evidence" value="ECO:0007669"/>
    <property type="project" value="TreeGrafter"/>
</dbReference>
<dbReference type="CDD" id="cd19499">
    <property type="entry name" value="RecA-like_ClpB_Hsp104-like"/>
    <property type="match status" value="1"/>
</dbReference>
<dbReference type="PATRIC" id="fig|1184387.3.peg.468"/>
<dbReference type="InterPro" id="IPR001270">
    <property type="entry name" value="ClpA/B"/>
</dbReference>
<dbReference type="Pfam" id="PF00004">
    <property type="entry name" value="AAA"/>
    <property type="match status" value="1"/>
</dbReference>
<keyword evidence="4 6" id="KW-0143">Chaperone</keyword>
<dbReference type="InterPro" id="IPR003959">
    <property type="entry name" value="ATPase_AAA_core"/>
</dbReference>
<evidence type="ECO:0000256" key="4">
    <source>
        <dbReference type="ARBA" id="ARBA00023186"/>
    </source>
</evidence>
<dbReference type="PANTHER" id="PTHR11638:SF18">
    <property type="entry name" value="HEAT SHOCK PROTEIN 104"/>
    <property type="match status" value="1"/>
</dbReference>
<comment type="caution">
    <text evidence="9">The sequence shown here is derived from an EMBL/GenBank/DDBJ whole genome shotgun (WGS) entry which is preliminary data.</text>
</comment>
<evidence type="ECO:0000313" key="10">
    <source>
        <dbReference type="Proteomes" id="UP000054092"/>
    </source>
</evidence>
<dbReference type="AlphaFoldDB" id="A0A117M3C3"/>
<name>A0A117M3C3_9BACT</name>
<dbReference type="Pfam" id="PF17871">
    <property type="entry name" value="AAA_lid_9"/>
    <property type="match status" value="1"/>
</dbReference>
<feature type="domain" description="Clp R" evidence="8">
    <location>
        <begin position="3"/>
        <end position="147"/>
    </location>
</feature>
<dbReference type="Pfam" id="PF02861">
    <property type="entry name" value="Clp_N"/>
    <property type="match status" value="1"/>
</dbReference>
<evidence type="ECO:0000256" key="7">
    <source>
        <dbReference type="SAM" id="Coils"/>
    </source>
</evidence>
<dbReference type="SMART" id="SM01086">
    <property type="entry name" value="ClpB_D2-small"/>
    <property type="match status" value="1"/>
</dbReference>
<dbReference type="InterPro" id="IPR050130">
    <property type="entry name" value="ClpA_ClpB"/>
</dbReference>
<dbReference type="Pfam" id="PF10431">
    <property type="entry name" value="ClpB_D2-small"/>
    <property type="match status" value="1"/>
</dbReference>
<evidence type="ECO:0000256" key="5">
    <source>
        <dbReference type="PROSITE-ProRule" id="PRU01251"/>
    </source>
</evidence>
<dbReference type="Gene3D" id="1.10.8.60">
    <property type="match status" value="2"/>
</dbReference>
<comment type="similarity">
    <text evidence="6">Belongs to the ClpA/ClpB family.</text>
</comment>
<dbReference type="GO" id="GO:0034605">
    <property type="term" value="P:cellular response to heat"/>
    <property type="evidence" value="ECO:0007669"/>
    <property type="project" value="TreeGrafter"/>
</dbReference>
<dbReference type="Gene3D" id="3.40.50.300">
    <property type="entry name" value="P-loop containing nucleotide triphosphate hydrolases"/>
    <property type="match status" value="2"/>
</dbReference>
<dbReference type="InterPro" id="IPR019489">
    <property type="entry name" value="Clp_ATPase_C"/>
</dbReference>
<dbReference type="FunFam" id="1.10.8.60:FF:000017">
    <property type="entry name" value="ATP-dependent chaperone ClpB"/>
    <property type="match status" value="1"/>
</dbReference>
<dbReference type="PROSITE" id="PS00870">
    <property type="entry name" value="CLPAB_1"/>
    <property type="match status" value="1"/>
</dbReference>
<reference evidence="10" key="1">
    <citation type="journal article" date="2015" name="MBio">
        <title>Genome-Resolved Metagenomic Analysis Reveals Roles for Candidate Phyla and Other Microbial Community Members in Biogeochemical Transformations in Oil Reservoirs.</title>
        <authorList>
            <person name="Hu P."/>
            <person name="Tom L."/>
            <person name="Singh A."/>
            <person name="Thomas B.C."/>
            <person name="Baker B.J."/>
            <person name="Piceno Y.M."/>
            <person name="Andersen G.L."/>
            <person name="Banfield J.F."/>
        </authorList>
    </citation>
    <scope>NUCLEOTIDE SEQUENCE [LARGE SCALE GENOMIC DNA]</scope>
</reference>
<keyword evidence="2 6" id="KW-0547">Nucleotide-binding</keyword>
<sequence>MYFDKFSEGAAQVFVTAQDEARSLGHPYVGTEHLLLAIIKVDNEQTTRILRNYSITYERISREVTSMVGTNVHQSVVGAPQMTPRARRVIELANDESKMLGQDKIDVEHIMLGIVREGEGIAAHILKQMGVNLSQLRREIIENITGDWEEGGSEQPDNVFVQQSPTMSSAIKQLEGFGTDLTAMAKAGKLDPIVGREIERQRLMEVLSRRKKNNPVLIGEPGVGKTAIVEGLAQMIVDEEVPETLKNKVIFALDVASLIAGTKYRGEFEKRLKKLIHVVKSNGNIILFIDEVHTIVGAGSAEGAVDAANILKPALASGEIRCIGSTTPDEYRKYIEKDAALERRFQKIYVTEPSPEQSVEILKGIRHKYELHHKVRYTDKGLEAAVTLSHRYVSDRFLPDKAIDIIDEAGSRARLKKLTVPNELKNMQGEIEVLKIKRETAAADQEYEKAAQLKEKERLIQQKYRDGYNEWRSRVDSEIVTLDDDEVAEIVSNWTGIPLRKLEETDSEKLLTLESALHERIVSQDEAITAVAKSIRRARSGLKDPRRPIGAFLFLGPTGVGKTELAKALAEYLFGDDKALVRFDMSEYMERFSVSRLIGAPPGYVGYDEGGTLTERIRKRPFSVILFDEIEKAHTDIFNILLQIMDDGRLTDSQGRQVDFRNTIVIMTSNLGGEFINKTKSSIGFVESIQAEKEYEAMKTSVLEEVKRTFRPEFLNRLDEVVVFHQLTKVQIKSIIDILMNDMRKRLKEKRLRLLLSEAAQDFLVDEGFNPVYGARPLKRAIQKYVEDPLSEELLRGRFQEGDLITAEVDNRVLVFKKKKDEKTEVKAVT</sequence>
<dbReference type="Gene3D" id="4.10.860.10">
    <property type="entry name" value="UVR domain"/>
    <property type="match status" value="1"/>
</dbReference>
<keyword evidence="7" id="KW-0175">Coiled coil</keyword>
<evidence type="ECO:0000256" key="6">
    <source>
        <dbReference type="RuleBase" id="RU004432"/>
    </source>
</evidence>